<reference evidence="4" key="1">
    <citation type="submission" date="2023-07" db="EMBL/GenBank/DDBJ databases">
        <title>Whole genome shotgun sequence of Streptomyces spororaveus NBRC 15456.</title>
        <authorList>
            <person name="Komaki H."/>
            <person name="Tamura T."/>
        </authorList>
    </citation>
    <scope>NUCLEOTIDE SEQUENCE [LARGE SCALE GENOMIC DNA]</scope>
    <source>
        <strain evidence="4">NBRC 15456</strain>
    </source>
</reference>
<feature type="region of interest" description="Disordered" evidence="1">
    <location>
        <begin position="58"/>
        <end position="88"/>
    </location>
</feature>
<evidence type="ECO:0000259" key="2">
    <source>
        <dbReference type="PROSITE" id="PS51677"/>
    </source>
</evidence>
<accession>A0ABQ3TCG5</accession>
<sequence>MNVLIHRTLAQRMGRGQFMSFLARTDRKGLRAGAVVVASAAAVAATVWGVAALVGPGGTAASQQNMARPGATDGSGRGDDGRPGRQLQGIPESIAHASESGGNTVNITIDDGPDPRWTPKVLDVLRRHDVKATFCMVGPQAKAHPDLVKKVVAAGHRLCDHTMNHDTAMDKKPVAYQEAQILEAKKLIEEAAGGGAKVEYYRAPGGAFTPDSRRIAAAHGMRPLGWNVDTKDFDKPGTAAIVNAVKRGIGNGPTVLFHDGGGNRAQTVDALDQVLTWLKEQGRPTGFPVRTAPDAPGAAGSPDAAGASGAP</sequence>
<protein>
    <recommendedName>
        <fullName evidence="2">NodB homology domain-containing protein</fullName>
    </recommendedName>
</protein>
<gene>
    <name evidence="3" type="ORF">Sspor_36020</name>
</gene>
<keyword evidence="4" id="KW-1185">Reference proteome</keyword>
<name>A0ABQ3TCG5_9ACTN</name>
<feature type="compositionally biased region" description="Low complexity" evidence="1">
    <location>
        <begin position="292"/>
        <end position="311"/>
    </location>
</feature>
<dbReference type="SUPFAM" id="SSF88713">
    <property type="entry name" value="Glycoside hydrolase/deacetylase"/>
    <property type="match status" value="1"/>
</dbReference>
<evidence type="ECO:0000256" key="1">
    <source>
        <dbReference type="SAM" id="MobiDB-lite"/>
    </source>
</evidence>
<dbReference type="InterPro" id="IPR011330">
    <property type="entry name" value="Glyco_hydro/deAcase_b/a-brl"/>
</dbReference>
<dbReference type="PROSITE" id="PS51677">
    <property type="entry name" value="NODB"/>
    <property type="match status" value="1"/>
</dbReference>
<dbReference type="PANTHER" id="PTHR10587:SF137">
    <property type="entry name" value="4-DEOXY-4-FORMAMIDO-L-ARABINOSE-PHOSPHOUNDECAPRENOL DEFORMYLASE ARND-RELATED"/>
    <property type="match status" value="1"/>
</dbReference>
<feature type="domain" description="NodB homology" evidence="2">
    <location>
        <begin position="103"/>
        <end position="286"/>
    </location>
</feature>
<feature type="region of interest" description="Disordered" evidence="1">
    <location>
        <begin position="282"/>
        <end position="311"/>
    </location>
</feature>
<dbReference type="InterPro" id="IPR050248">
    <property type="entry name" value="Polysacc_deacetylase_ArnD"/>
</dbReference>
<dbReference type="CDD" id="cd10917">
    <property type="entry name" value="CE4_NodB_like_6s_7s"/>
    <property type="match status" value="1"/>
</dbReference>
<dbReference type="Pfam" id="PF01522">
    <property type="entry name" value="Polysacc_deac_1"/>
    <property type="match status" value="1"/>
</dbReference>
<evidence type="ECO:0000313" key="3">
    <source>
        <dbReference type="EMBL" id="GHI78041.1"/>
    </source>
</evidence>
<organism evidence="3 4">
    <name type="scientific">Streptomyces spororaveus</name>
    <dbReference type="NCBI Taxonomy" id="284039"/>
    <lineage>
        <taxon>Bacteria</taxon>
        <taxon>Bacillati</taxon>
        <taxon>Actinomycetota</taxon>
        <taxon>Actinomycetes</taxon>
        <taxon>Kitasatosporales</taxon>
        <taxon>Streptomycetaceae</taxon>
        <taxon>Streptomyces</taxon>
    </lineage>
</organism>
<evidence type="ECO:0000313" key="4">
    <source>
        <dbReference type="Proteomes" id="UP000608522"/>
    </source>
</evidence>
<comment type="caution">
    <text evidence="3">The sequence shown here is derived from an EMBL/GenBank/DDBJ whole genome shotgun (WGS) entry which is preliminary data.</text>
</comment>
<dbReference type="InterPro" id="IPR002509">
    <property type="entry name" value="NODB_dom"/>
</dbReference>
<dbReference type="Proteomes" id="UP000608522">
    <property type="component" value="Unassembled WGS sequence"/>
</dbReference>
<dbReference type="Gene3D" id="3.20.20.370">
    <property type="entry name" value="Glycoside hydrolase/deacetylase"/>
    <property type="match status" value="1"/>
</dbReference>
<proteinExistence type="predicted"/>
<dbReference type="EMBL" id="BNED01000005">
    <property type="protein sequence ID" value="GHI78041.1"/>
    <property type="molecule type" value="Genomic_DNA"/>
</dbReference>
<dbReference type="PANTHER" id="PTHR10587">
    <property type="entry name" value="GLYCOSYL TRANSFERASE-RELATED"/>
    <property type="match status" value="1"/>
</dbReference>